<reference evidence="1 2" key="1">
    <citation type="submission" date="2018-03" db="EMBL/GenBank/DDBJ databases">
        <authorList>
            <person name="Keele B.F."/>
        </authorList>
    </citation>
    <scope>NUCLEOTIDE SEQUENCE [LARGE SCALE GENOMIC DNA]</scope>
    <source>
        <strain evidence="1 2">CeCT 8812</strain>
    </source>
</reference>
<dbReference type="EMBL" id="OMKW01000001">
    <property type="protein sequence ID" value="SPF28520.1"/>
    <property type="molecule type" value="Genomic_DNA"/>
</dbReference>
<evidence type="ECO:0000313" key="1">
    <source>
        <dbReference type="EMBL" id="SPF28520.1"/>
    </source>
</evidence>
<keyword evidence="2" id="KW-1185">Reference proteome</keyword>
<sequence length="35" mass="3680">MGITALHAPDLILGHSQMATRPRIKSGACWSEGCA</sequence>
<proteinExistence type="predicted"/>
<dbReference type="AlphaFoldDB" id="A0A2R8A8Z1"/>
<accession>A0A2R8A8Z1</accession>
<name>A0A2R8A8Z1_9RHOB</name>
<dbReference type="Proteomes" id="UP000244932">
    <property type="component" value="Unassembled WGS sequence"/>
</dbReference>
<gene>
    <name evidence="1" type="ORF">POI8812_00821</name>
</gene>
<protein>
    <submittedName>
        <fullName evidence="1">Uncharacterized protein</fullName>
    </submittedName>
</protein>
<organism evidence="1 2">
    <name type="scientific">Pontivivens insulae</name>
    <dbReference type="NCBI Taxonomy" id="1639689"/>
    <lineage>
        <taxon>Bacteria</taxon>
        <taxon>Pseudomonadati</taxon>
        <taxon>Pseudomonadota</taxon>
        <taxon>Alphaproteobacteria</taxon>
        <taxon>Rhodobacterales</taxon>
        <taxon>Paracoccaceae</taxon>
        <taxon>Pontivivens</taxon>
    </lineage>
</organism>
<evidence type="ECO:0000313" key="2">
    <source>
        <dbReference type="Proteomes" id="UP000244932"/>
    </source>
</evidence>